<dbReference type="InterPro" id="IPR003439">
    <property type="entry name" value="ABC_transporter-like_ATP-bd"/>
</dbReference>
<dbReference type="SMART" id="SM00382">
    <property type="entry name" value="AAA"/>
    <property type="match status" value="1"/>
</dbReference>
<dbReference type="InterPro" id="IPR003593">
    <property type="entry name" value="AAA+_ATPase"/>
</dbReference>
<dbReference type="GO" id="GO:0005524">
    <property type="term" value="F:ATP binding"/>
    <property type="evidence" value="ECO:0007669"/>
    <property type="project" value="UniProtKB-KW"/>
</dbReference>
<name>A0ABM8E386_9MICO</name>
<reference evidence="7 8" key="1">
    <citation type="submission" date="2022-12" db="EMBL/GenBank/DDBJ databases">
        <title>Microbacterium terricola strain KV-448 chromosome, complete genome.</title>
        <authorList>
            <person name="Oshima T."/>
            <person name="Moriya T."/>
            <person name="Bessho Y."/>
        </authorList>
    </citation>
    <scope>NUCLEOTIDE SEQUENCE [LARGE SCALE GENOMIC DNA]</scope>
    <source>
        <strain evidence="7 8">KV-448</strain>
    </source>
</reference>
<feature type="domain" description="ABC transporter" evidence="6">
    <location>
        <begin position="5"/>
        <end position="236"/>
    </location>
</feature>
<dbReference type="PANTHER" id="PTHR43820">
    <property type="entry name" value="HIGH-AFFINITY BRANCHED-CHAIN AMINO ACID TRANSPORT ATP-BINDING PROTEIN LIVF"/>
    <property type="match status" value="1"/>
</dbReference>
<evidence type="ECO:0000256" key="3">
    <source>
        <dbReference type="ARBA" id="ARBA00022741"/>
    </source>
</evidence>
<dbReference type="InterPro" id="IPR027417">
    <property type="entry name" value="P-loop_NTPase"/>
</dbReference>
<evidence type="ECO:0000313" key="8">
    <source>
        <dbReference type="Proteomes" id="UP001317779"/>
    </source>
</evidence>
<dbReference type="InterPro" id="IPR017871">
    <property type="entry name" value="ABC_transporter-like_CS"/>
</dbReference>
<evidence type="ECO:0000259" key="6">
    <source>
        <dbReference type="PROSITE" id="PS50893"/>
    </source>
</evidence>
<dbReference type="SUPFAM" id="SSF52540">
    <property type="entry name" value="P-loop containing nucleoside triphosphate hydrolases"/>
    <property type="match status" value="1"/>
</dbReference>
<keyword evidence="3" id="KW-0547">Nucleotide-binding</keyword>
<dbReference type="PROSITE" id="PS00211">
    <property type="entry name" value="ABC_TRANSPORTER_1"/>
    <property type="match status" value="1"/>
</dbReference>
<dbReference type="Gene3D" id="3.40.50.300">
    <property type="entry name" value="P-loop containing nucleotide triphosphate hydrolases"/>
    <property type="match status" value="1"/>
</dbReference>
<sequence>MSESLIVSGLSIDRGGREVVHAVDLRAEPGAITALLGPNGAGKSSLVLALAGVLKPRDGSVSIGDEDLTGRKPTAIRAAGLATVPEGHRVLKDMTVIDNLRTASFLVPRAERAAAVDRVHALFEELQPLGGRLAGSLSGGQQQMLAIGQALVAQPRFLVIDEMSLGLAPIVVRRLVPALRRIADAGVGVILIEQFTQLALDLAVDAYAMAQGRVVLNAPAAELRKAPDRLEQAYRLA</sequence>
<dbReference type="EMBL" id="AP027141">
    <property type="protein sequence ID" value="BDV32266.1"/>
    <property type="molecule type" value="Genomic_DNA"/>
</dbReference>
<dbReference type="Proteomes" id="UP001317779">
    <property type="component" value="Chromosome"/>
</dbReference>
<keyword evidence="8" id="KW-1185">Reference proteome</keyword>
<evidence type="ECO:0000313" key="7">
    <source>
        <dbReference type="EMBL" id="BDV32266.1"/>
    </source>
</evidence>
<keyword evidence="2" id="KW-0813">Transport</keyword>
<comment type="similarity">
    <text evidence="1">Belongs to the ABC transporter superfamily.</text>
</comment>
<dbReference type="PANTHER" id="PTHR43820:SF4">
    <property type="entry name" value="HIGH-AFFINITY BRANCHED-CHAIN AMINO ACID TRANSPORT ATP-BINDING PROTEIN LIVF"/>
    <property type="match status" value="1"/>
</dbReference>
<proteinExistence type="inferred from homology"/>
<accession>A0ABM8E386</accession>
<dbReference type="PROSITE" id="PS50893">
    <property type="entry name" value="ABC_TRANSPORTER_2"/>
    <property type="match status" value="1"/>
</dbReference>
<evidence type="ECO:0000256" key="1">
    <source>
        <dbReference type="ARBA" id="ARBA00005417"/>
    </source>
</evidence>
<gene>
    <name evidence="7" type="ORF">Microterr_29260</name>
</gene>
<keyword evidence="4 7" id="KW-0067">ATP-binding</keyword>
<organism evidence="7 8">
    <name type="scientific">Microbacterium terricola</name>
    <dbReference type="NCBI Taxonomy" id="344163"/>
    <lineage>
        <taxon>Bacteria</taxon>
        <taxon>Bacillati</taxon>
        <taxon>Actinomycetota</taxon>
        <taxon>Actinomycetes</taxon>
        <taxon>Micrococcales</taxon>
        <taxon>Microbacteriaceae</taxon>
        <taxon>Microbacterium</taxon>
    </lineage>
</organism>
<protein>
    <submittedName>
        <fullName evidence="7">Branched-chain amino acid ABC transporter ATP-binding protein</fullName>
    </submittedName>
</protein>
<keyword evidence="5" id="KW-0029">Amino-acid transport</keyword>
<evidence type="ECO:0000256" key="4">
    <source>
        <dbReference type="ARBA" id="ARBA00022840"/>
    </source>
</evidence>
<evidence type="ECO:0000256" key="5">
    <source>
        <dbReference type="ARBA" id="ARBA00022970"/>
    </source>
</evidence>
<evidence type="ECO:0000256" key="2">
    <source>
        <dbReference type="ARBA" id="ARBA00022448"/>
    </source>
</evidence>
<dbReference type="RefSeq" id="WP_263797068.1">
    <property type="nucleotide sequence ID" value="NZ_AP027141.1"/>
</dbReference>
<dbReference type="Pfam" id="PF00005">
    <property type="entry name" value="ABC_tran"/>
    <property type="match status" value="1"/>
</dbReference>
<dbReference type="InterPro" id="IPR052156">
    <property type="entry name" value="BCAA_Transport_ATP-bd_LivF"/>
</dbReference>